<dbReference type="GO" id="GO:0005829">
    <property type="term" value="C:cytosol"/>
    <property type="evidence" value="ECO:0007669"/>
    <property type="project" value="TreeGrafter"/>
</dbReference>
<keyword evidence="8" id="KW-0677">Repeat</keyword>
<evidence type="ECO:0000256" key="2">
    <source>
        <dbReference type="ARBA" id="ARBA00004496"/>
    </source>
</evidence>
<name>A0A4R9A3V9_9MICO</name>
<evidence type="ECO:0000256" key="3">
    <source>
        <dbReference type="ARBA" id="ARBA00012916"/>
    </source>
</evidence>
<dbReference type="GO" id="GO:0006487">
    <property type="term" value="P:protein N-linked glycosylation"/>
    <property type="evidence" value="ECO:0007669"/>
    <property type="project" value="TreeGrafter"/>
</dbReference>
<evidence type="ECO:0000259" key="12">
    <source>
        <dbReference type="PROSITE" id="PS51464"/>
    </source>
</evidence>
<dbReference type="GO" id="GO:0004360">
    <property type="term" value="F:glutamine-fructose-6-phosphate transaminase (isomerizing) activity"/>
    <property type="evidence" value="ECO:0007669"/>
    <property type="project" value="UniProtKB-UniRule"/>
</dbReference>
<dbReference type="Gene3D" id="3.40.50.10490">
    <property type="entry name" value="Glucose-6-phosphate isomerase like protein, domain 1"/>
    <property type="match status" value="2"/>
</dbReference>
<evidence type="ECO:0000313" key="14">
    <source>
        <dbReference type="Proteomes" id="UP000297447"/>
    </source>
</evidence>
<evidence type="ECO:0000313" key="13">
    <source>
        <dbReference type="EMBL" id="TFD51677.1"/>
    </source>
</evidence>
<feature type="initiator methionine" description="Removed" evidence="10">
    <location>
        <position position="1"/>
    </location>
</feature>
<keyword evidence="5 10" id="KW-0963">Cytoplasm</keyword>
<dbReference type="RefSeq" id="WP_134518920.1">
    <property type="nucleotide sequence ID" value="NZ_SOHE01000035.1"/>
</dbReference>
<dbReference type="PROSITE" id="PS51278">
    <property type="entry name" value="GATASE_TYPE_2"/>
    <property type="match status" value="1"/>
</dbReference>
<dbReference type="CDD" id="cd00714">
    <property type="entry name" value="GFAT"/>
    <property type="match status" value="1"/>
</dbReference>
<dbReference type="AlphaFoldDB" id="A0A4R9A3V9"/>
<dbReference type="SUPFAM" id="SSF56235">
    <property type="entry name" value="N-terminal nucleophile aminohydrolases (Ntn hydrolases)"/>
    <property type="match status" value="1"/>
</dbReference>
<dbReference type="Pfam" id="PF01380">
    <property type="entry name" value="SIS"/>
    <property type="match status" value="2"/>
</dbReference>
<keyword evidence="9" id="KW-0315">Glutamine amidotransferase</keyword>
<dbReference type="InterPro" id="IPR047084">
    <property type="entry name" value="GFAT_N"/>
</dbReference>
<comment type="function">
    <text evidence="10">Catalyzes the first step in hexosamine metabolism, converting fructose-6P into glucosamine-6P using glutamine as a nitrogen source.</text>
</comment>
<dbReference type="SUPFAM" id="SSF53697">
    <property type="entry name" value="SIS domain"/>
    <property type="match status" value="1"/>
</dbReference>
<dbReference type="HAMAP" id="MF_00164">
    <property type="entry name" value="GlmS"/>
    <property type="match status" value="1"/>
</dbReference>
<protein>
    <recommendedName>
        <fullName evidence="4 10">Glutamine--fructose-6-phosphate aminotransferase [isomerizing]</fullName>
        <ecNumber evidence="3 10">2.6.1.16</ecNumber>
    </recommendedName>
    <alternativeName>
        <fullName evidence="10">D-fructose-6-phosphate amidotransferase</fullName>
    </alternativeName>
    <alternativeName>
        <fullName evidence="10">GFAT</fullName>
    </alternativeName>
    <alternativeName>
        <fullName evidence="10">Glucosamine-6-phosphate synthase</fullName>
    </alternativeName>
    <alternativeName>
        <fullName evidence="10">Hexosephosphate aminotransferase</fullName>
    </alternativeName>
    <alternativeName>
        <fullName evidence="10">L-glutamine--D-fructose-6-phosphate amidotransferase</fullName>
    </alternativeName>
</protein>
<dbReference type="GO" id="GO:0097367">
    <property type="term" value="F:carbohydrate derivative binding"/>
    <property type="evidence" value="ECO:0007669"/>
    <property type="project" value="InterPro"/>
</dbReference>
<dbReference type="Gene3D" id="3.60.20.10">
    <property type="entry name" value="Glutamine Phosphoribosylpyrophosphate, subunit 1, domain 1"/>
    <property type="match status" value="1"/>
</dbReference>
<comment type="catalytic activity">
    <reaction evidence="1 10">
        <text>D-fructose 6-phosphate + L-glutamine = D-glucosamine 6-phosphate + L-glutamate</text>
        <dbReference type="Rhea" id="RHEA:13237"/>
        <dbReference type="ChEBI" id="CHEBI:29985"/>
        <dbReference type="ChEBI" id="CHEBI:58359"/>
        <dbReference type="ChEBI" id="CHEBI:58725"/>
        <dbReference type="ChEBI" id="CHEBI:61527"/>
        <dbReference type="EC" id="2.6.1.16"/>
    </reaction>
</comment>
<dbReference type="OrthoDB" id="9761808at2"/>
<comment type="caution">
    <text evidence="13">The sequence shown here is derived from an EMBL/GenBank/DDBJ whole genome shotgun (WGS) entry which is preliminary data.</text>
</comment>
<feature type="domain" description="SIS" evidence="12">
    <location>
        <begin position="462"/>
        <end position="607"/>
    </location>
</feature>
<dbReference type="EC" id="2.6.1.16" evidence="3 10"/>
<evidence type="ECO:0000256" key="6">
    <source>
        <dbReference type="ARBA" id="ARBA00022576"/>
    </source>
</evidence>
<evidence type="ECO:0000256" key="4">
    <source>
        <dbReference type="ARBA" id="ARBA00016090"/>
    </source>
</evidence>
<organism evidence="13 14">
    <name type="scientific">Cryobacterium frigoriphilum</name>
    <dbReference type="NCBI Taxonomy" id="1259150"/>
    <lineage>
        <taxon>Bacteria</taxon>
        <taxon>Bacillati</taxon>
        <taxon>Actinomycetota</taxon>
        <taxon>Actinomycetes</taxon>
        <taxon>Micrococcales</taxon>
        <taxon>Microbacteriaceae</taxon>
        <taxon>Cryobacterium</taxon>
    </lineage>
</organism>
<dbReference type="FunFam" id="3.60.20.10:FF:000006">
    <property type="entry name" value="Glutamine--fructose-6-phosphate aminotransferase [isomerizing]"/>
    <property type="match status" value="1"/>
</dbReference>
<feature type="domain" description="SIS" evidence="12">
    <location>
        <begin position="290"/>
        <end position="429"/>
    </location>
</feature>
<dbReference type="InterPro" id="IPR017932">
    <property type="entry name" value="GATase_2_dom"/>
</dbReference>
<proteinExistence type="inferred from homology"/>
<dbReference type="GO" id="GO:0005975">
    <property type="term" value="P:carbohydrate metabolic process"/>
    <property type="evidence" value="ECO:0007669"/>
    <property type="project" value="UniProtKB-UniRule"/>
</dbReference>
<feature type="active site" description="For Fru-6P isomerization activity" evidence="10">
    <location>
        <position position="612"/>
    </location>
</feature>
<dbReference type="Proteomes" id="UP000297447">
    <property type="component" value="Unassembled WGS sequence"/>
</dbReference>
<evidence type="ECO:0000256" key="7">
    <source>
        <dbReference type="ARBA" id="ARBA00022679"/>
    </source>
</evidence>
<reference evidence="13 14" key="1">
    <citation type="submission" date="2019-03" db="EMBL/GenBank/DDBJ databases">
        <title>Genomics of glacier-inhabiting Cryobacterium strains.</title>
        <authorList>
            <person name="Liu Q."/>
            <person name="Xin Y.-H."/>
        </authorList>
    </citation>
    <scope>NUCLEOTIDE SEQUENCE [LARGE SCALE GENOMIC DNA]</scope>
    <source>
        <strain evidence="13 14">Hh14</strain>
    </source>
</reference>
<dbReference type="Pfam" id="PF13522">
    <property type="entry name" value="GATase_6"/>
    <property type="match status" value="1"/>
</dbReference>
<dbReference type="NCBIfam" id="NF001484">
    <property type="entry name" value="PRK00331.1"/>
    <property type="match status" value="1"/>
</dbReference>
<dbReference type="PANTHER" id="PTHR10937">
    <property type="entry name" value="GLUCOSAMINE--FRUCTOSE-6-PHOSPHATE AMINOTRANSFERASE, ISOMERIZING"/>
    <property type="match status" value="1"/>
</dbReference>
<dbReference type="InterPro" id="IPR035490">
    <property type="entry name" value="GlmS/FrlB_SIS"/>
</dbReference>
<evidence type="ECO:0000256" key="9">
    <source>
        <dbReference type="ARBA" id="ARBA00022962"/>
    </source>
</evidence>
<accession>A0A4R9A3V9</accession>
<sequence>MCGIVGYVGGTNKAVEVLMGGLRRLEYRGYDSAGIAVIDEAGVLNSVKRAGKLAMLSTELQNHPVNPGRTGIGHTRWATHGGPTDENAHPHLADNGKLALIHNGIIENFGPLKAELLAEGYAFESETDTEVAAVLLGREYQRVGDLGEAFRSVVARLDGAFTLLAVHQDQPGVVVGARRNSPLVIGLGDGENFLGSDVAAFIEYTRRAVAIGQDQIVTITPESVTVTDFFGTPVEVEEFDVAWDASASDKGGWSSFMAKEVSEQPDAVANTLRGRIVDGVVVIPELAEFGDDALARIRRIVIIACGTAAYAGQVAKYAIEKWAKVPVDVELSHEFRYRDPVLENDTLVLSISQSGETMDTLMAVKYAREAGAVAISICNTQGATIPRESNAVIYTHAGPEVAVASTKAFVAQIAALYLFALHLARVRGTLSSAELLEQTAELQAIPEKIATTLLQGDAVRQLATWMTDSRAVLFLGRHVGFPIALEGALKLKELAYIHAEGFAAGELKHGPIALIEPGQPVFVVVPSPRGSAHLHPKVVSNIQEIRARGARVIVIAEQGDAAVLPFADTVIHIPLAAPLFEPLLAVVPLQLFAMELATAKGLDVDQPRNLAKSVTVE</sequence>
<dbReference type="PANTHER" id="PTHR10937:SF0">
    <property type="entry name" value="GLUTAMINE--FRUCTOSE-6-PHOSPHATE TRANSAMINASE (ISOMERIZING)"/>
    <property type="match status" value="1"/>
</dbReference>
<dbReference type="GO" id="GO:0006047">
    <property type="term" value="P:UDP-N-acetylglucosamine metabolic process"/>
    <property type="evidence" value="ECO:0007669"/>
    <property type="project" value="TreeGrafter"/>
</dbReference>
<keyword evidence="6 10" id="KW-0032">Aminotransferase</keyword>
<dbReference type="FunFam" id="3.40.50.10490:FF:000001">
    <property type="entry name" value="Glutamine--fructose-6-phosphate aminotransferase [isomerizing]"/>
    <property type="match status" value="1"/>
</dbReference>
<dbReference type="NCBIfam" id="TIGR01135">
    <property type="entry name" value="glmS"/>
    <property type="match status" value="1"/>
</dbReference>
<keyword evidence="7 10" id="KW-0808">Transferase</keyword>
<dbReference type="InterPro" id="IPR001347">
    <property type="entry name" value="SIS_dom"/>
</dbReference>
<dbReference type="InterPro" id="IPR035466">
    <property type="entry name" value="GlmS/AgaS_SIS"/>
</dbReference>
<dbReference type="GO" id="GO:0006002">
    <property type="term" value="P:fructose 6-phosphate metabolic process"/>
    <property type="evidence" value="ECO:0007669"/>
    <property type="project" value="TreeGrafter"/>
</dbReference>
<evidence type="ECO:0000259" key="11">
    <source>
        <dbReference type="PROSITE" id="PS51278"/>
    </source>
</evidence>
<evidence type="ECO:0000256" key="5">
    <source>
        <dbReference type="ARBA" id="ARBA00022490"/>
    </source>
</evidence>
<feature type="active site" description="Nucleophile; for GATase activity" evidence="10">
    <location>
        <position position="2"/>
    </location>
</feature>
<dbReference type="CDD" id="cd05008">
    <property type="entry name" value="SIS_GlmS_GlmD_1"/>
    <property type="match status" value="1"/>
</dbReference>
<feature type="domain" description="Glutamine amidotransferase type-2" evidence="11">
    <location>
        <begin position="2"/>
        <end position="222"/>
    </location>
</feature>
<dbReference type="CDD" id="cd05009">
    <property type="entry name" value="SIS_GlmS_GlmD_2"/>
    <property type="match status" value="1"/>
</dbReference>
<evidence type="ECO:0000256" key="10">
    <source>
        <dbReference type="HAMAP-Rule" id="MF_00164"/>
    </source>
</evidence>
<gene>
    <name evidence="10 13" type="primary">glmS</name>
    <name evidence="13" type="ORF">E3T55_07285</name>
</gene>
<evidence type="ECO:0000256" key="1">
    <source>
        <dbReference type="ARBA" id="ARBA00001031"/>
    </source>
</evidence>
<keyword evidence="14" id="KW-1185">Reference proteome</keyword>
<comment type="subunit">
    <text evidence="10">Homodimer.</text>
</comment>
<dbReference type="EMBL" id="SOHE01000035">
    <property type="protein sequence ID" value="TFD51677.1"/>
    <property type="molecule type" value="Genomic_DNA"/>
</dbReference>
<dbReference type="InterPro" id="IPR029055">
    <property type="entry name" value="Ntn_hydrolases_N"/>
</dbReference>
<dbReference type="PROSITE" id="PS51464">
    <property type="entry name" value="SIS"/>
    <property type="match status" value="2"/>
</dbReference>
<dbReference type="InterPro" id="IPR005855">
    <property type="entry name" value="GFAT"/>
</dbReference>
<evidence type="ECO:0000256" key="8">
    <source>
        <dbReference type="ARBA" id="ARBA00022737"/>
    </source>
</evidence>
<comment type="subcellular location">
    <subcellularLocation>
        <location evidence="2 10">Cytoplasm</location>
    </subcellularLocation>
</comment>
<dbReference type="InterPro" id="IPR046348">
    <property type="entry name" value="SIS_dom_sf"/>
</dbReference>